<feature type="domain" description="PASTA" evidence="12">
    <location>
        <begin position="586"/>
        <end position="646"/>
    </location>
</feature>
<dbReference type="STRING" id="84698.SAMN04488528_102315"/>
<dbReference type="RefSeq" id="WP_090042112.1">
    <property type="nucleotide sequence ID" value="NZ_FOKI01000023.1"/>
</dbReference>
<dbReference type="GO" id="GO:0004674">
    <property type="term" value="F:protein serine/threonine kinase activity"/>
    <property type="evidence" value="ECO:0007669"/>
    <property type="project" value="UniProtKB-KW"/>
</dbReference>
<keyword evidence="10" id="KW-0472">Membrane</keyword>
<evidence type="ECO:0000256" key="5">
    <source>
        <dbReference type="ARBA" id="ARBA00022777"/>
    </source>
</evidence>
<feature type="transmembrane region" description="Helical" evidence="10">
    <location>
        <begin position="340"/>
        <end position="362"/>
    </location>
</feature>
<dbReference type="Gene3D" id="3.30.10.20">
    <property type="match status" value="3"/>
</dbReference>
<evidence type="ECO:0000313" key="14">
    <source>
        <dbReference type="Proteomes" id="UP000198619"/>
    </source>
</evidence>
<feature type="compositionally biased region" description="Acidic residues" evidence="9">
    <location>
        <begin position="316"/>
        <end position="327"/>
    </location>
</feature>
<feature type="domain" description="PASTA" evidence="12">
    <location>
        <begin position="505"/>
        <end position="579"/>
    </location>
</feature>
<evidence type="ECO:0000256" key="3">
    <source>
        <dbReference type="ARBA" id="ARBA00022679"/>
    </source>
</evidence>
<dbReference type="SMART" id="SM00220">
    <property type="entry name" value="S_TKc"/>
    <property type="match status" value="1"/>
</dbReference>
<feature type="domain" description="PASTA" evidence="12">
    <location>
        <begin position="435"/>
        <end position="503"/>
    </location>
</feature>
<evidence type="ECO:0000256" key="9">
    <source>
        <dbReference type="SAM" id="MobiDB-lite"/>
    </source>
</evidence>
<evidence type="ECO:0000256" key="8">
    <source>
        <dbReference type="ARBA" id="ARBA00048679"/>
    </source>
</evidence>
<keyword evidence="5 13" id="KW-0418">Kinase</keyword>
<comment type="catalytic activity">
    <reaction evidence="7">
        <text>L-threonyl-[protein] + ATP = O-phospho-L-threonyl-[protein] + ADP + H(+)</text>
        <dbReference type="Rhea" id="RHEA:46608"/>
        <dbReference type="Rhea" id="RHEA-COMP:11060"/>
        <dbReference type="Rhea" id="RHEA-COMP:11605"/>
        <dbReference type="ChEBI" id="CHEBI:15378"/>
        <dbReference type="ChEBI" id="CHEBI:30013"/>
        <dbReference type="ChEBI" id="CHEBI:30616"/>
        <dbReference type="ChEBI" id="CHEBI:61977"/>
        <dbReference type="ChEBI" id="CHEBI:456216"/>
        <dbReference type="EC" id="2.7.11.1"/>
    </reaction>
</comment>
<dbReference type="Gene3D" id="1.10.510.10">
    <property type="entry name" value="Transferase(Phosphotransferase) domain 1"/>
    <property type="match status" value="1"/>
</dbReference>
<dbReference type="EMBL" id="FOKI01000023">
    <property type="protein sequence ID" value="SFB26893.1"/>
    <property type="molecule type" value="Genomic_DNA"/>
</dbReference>
<reference evidence="13 14" key="1">
    <citation type="submission" date="2016-10" db="EMBL/GenBank/DDBJ databases">
        <authorList>
            <person name="de Groot N.N."/>
        </authorList>
    </citation>
    <scope>NUCLEOTIDE SEQUENCE [LARGE SCALE GENOMIC DNA]</scope>
    <source>
        <strain evidence="13 14">DSM 12271</strain>
    </source>
</reference>
<dbReference type="FunFam" id="3.30.200.20:FF:000035">
    <property type="entry name" value="Serine/threonine protein kinase Stk1"/>
    <property type="match status" value="1"/>
</dbReference>
<keyword evidence="14" id="KW-1185">Reference proteome</keyword>
<dbReference type="FunFam" id="1.10.510.10:FF:000021">
    <property type="entry name" value="Serine/threonine protein kinase"/>
    <property type="match status" value="1"/>
</dbReference>
<dbReference type="EC" id="2.7.11.1" evidence="1"/>
<sequence length="668" mass="73942">MRIGTILGDRYELIEKIGEGGMAEVYKAKCHKLNRFDAVKILKKEFASDLEVVEKFKREATAVANLSDNNIVNVLDVGTQDGVNYIVMEYVKGKTLKDLIREQGEIPYKKAVEYGIQITKALDCAHRNNIVHRDVKPQNILVTEDNIIKVTDFGIAKLTDSSTITNTNKILGSAHYFSPEQAKGNYVDYRTDIYSLGIVLYEMVTGKLPFDADSPVSVALKHIQEQPVPPIELNPSIPQSFNSLILKSIEKEPVKRYQSSKELINDLVKIEKDEKVQITSNNDEDQFTRVMTPIKEEDLKQNLRKNKAEEKRKQEEEEEEDYDDYYEDDKPSSGGKKKKYLIFSLIGILIVALGVISAAIMFKPNTAAKDQVKVPKIVGMTQEDAKKMLDSMGLKMEIVETKVSDKPEGTILECFPKEGETIEKDKEVRVVVSGGESKIKVPNLLQDYDVKAAEKILNTFDLVLGKQDEEYSDTVKKGNIIRQNPGVDTEVKKGDAIDIVVSKGEKSKFAKVPNLYGRSESDAKNQLESSKLSLGNVKTEQKTTNNKDDLNKNNTVIAQSLETGALVKEESAVNITIVVYTYEEPKPQLIDVPPLSGRTVGEARSILSDKGLTLDTGGFGDDFIIKGYSPNGQVVKGSTIKITSATKPNGGGENNGGDNNGNGTGDGR</sequence>
<comment type="catalytic activity">
    <reaction evidence="8">
        <text>L-seryl-[protein] + ATP = O-phospho-L-seryl-[protein] + ADP + H(+)</text>
        <dbReference type="Rhea" id="RHEA:17989"/>
        <dbReference type="Rhea" id="RHEA-COMP:9863"/>
        <dbReference type="Rhea" id="RHEA-COMP:11604"/>
        <dbReference type="ChEBI" id="CHEBI:15378"/>
        <dbReference type="ChEBI" id="CHEBI:29999"/>
        <dbReference type="ChEBI" id="CHEBI:30616"/>
        <dbReference type="ChEBI" id="CHEBI:83421"/>
        <dbReference type="ChEBI" id="CHEBI:456216"/>
        <dbReference type="EC" id="2.7.11.1"/>
    </reaction>
</comment>
<dbReference type="Gene3D" id="3.30.200.20">
    <property type="entry name" value="Phosphorylase Kinase, domain 1"/>
    <property type="match status" value="1"/>
</dbReference>
<evidence type="ECO:0000313" key="13">
    <source>
        <dbReference type="EMBL" id="SFB26893.1"/>
    </source>
</evidence>
<dbReference type="OrthoDB" id="9788659at2"/>
<keyword evidence="10" id="KW-0812">Transmembrane</keyword>
<evidence type="ECO:0000259" key="12">
    <source>
        <dbReference type="PROSITE" id="PS51178"/>
    </source>
</evidence>
<protein>
    <recommendedName>
        <fullName evidence="1">non-specific serine/threonine protein kinase</fullName>
        <ecNumber evidence="1">2.7.11.1</ecNumber>
    </recommendedName>
</protein>
<keyword evidence="3" id="KW-0808">Transferase</keyword>
<evidence type="ECO:0000256" key="10">
    <source>
        <dbReference type="SAM" id="Phobius"/>
    </source>
</evidence>
<dbReference type="PROSITE" id="PS00108">
    <property type="entry name" value="PROTEIN_KINASE_ST"/>
    <property type="match status" value="1"/>
</dbReference>
<dbReference type="PROSITE" id="PS50011">
    <property type="entry name" value="PROTEIN_KINASE_DOM"/>
    <property type="match status" value="1"/>
</dbReference>
<accession>A0A1I0ZRW0</accession>
<dbReference type="SMART" id="SM00740">
    <property type="entry name" value="PASTA"/>
    <property type="match status" value="4"/>
</dbReference>
<dbReference type="InterPro" id="IPR011009">
    <property type="entry name" value="Kinase-like_dom_sf"/>
</dbReference>
<evidence type="ECO:0000256" key="4">
    <source>
        <dbReference type="ARBA" id="ARBA00022741"/>
    </source>
</evidence>
<gene>
    <name evidence="13" type="ORF">SAMN04488528_102315</name>
</gene>
<dbReference type="Pfam" id="PF00069">
    <property type="entry name" value="Pkinase"/>
    <property type="match status" value="1"/>
</dbReference>
<dbReference type="NCBIfam" id="NF033483">
    <property type="entry name" value="PknB_PASTA_kin"/>
    <property type="match status" value="1"/>
</dbReference>
<feature type="domain" description="PASTA" evidence="12">
    <location>
        <begin position="368"/>
        <end position="434"/>
    </location>
</feature>
<feature type="compositionally biased region" description="Gly residues" evidence="9">
    <location>
        <begin position="649"/>
        <end position="668"/>
    </location>
</feature>
<dbReference type="CDD" id="cd14014">
    <property type="entry name" value="STKc_PknB_like"/>
    <property type="match status" value="1"/>
</dbReference>
<keyword evidence="2 13" id="KW-0723">Serine/threonine-protein kinase</keyword>
<dbReference type="GO" id="GO:0005524">
    <property type="term" value="F:ATP binding"/>
    <property type="evidence" value="ECO:0007669"/>
    <property type="project" value="UniProtKB-KW"/>
</dbReference>
<dbReference type="SUPFAM" id="SSF54184">
    <property type="entry name" value="Penicillin-binding protein 2x (pbp-2x), c-terminal domain"/>
    <property type="match status" value="1"/>
</dbReference>
<evidence type="ECO:0000259" key="11">
    <source>
        <dbReference type="PROSITE" id="PS50011"/>
    </source>
</evidence>
<organism evidence="13 14">
    <name type="scientific">Clostridium frigidicarnis</name>
    <dbReference type="NCBI Taxonomy" id="84698"/>
    <lineage>
        <taxon>Bacteria</taxon>
        <taxon>Bacillati</taxon>
        <taxon>Bacillota</taxon>
        <taxon>Clostridia</taxon>
        <taxon>Eubacteriales</taxon>
        <taxon>Clostridiaceae</taxon>
        <taxon>Clostridium</taxon>
    </lineage>
</organism>
<keyword evidence="6" id="KW-0067">ATP-binding</keyword>
<dbReference type="CDD" id="cd06577">
    <property type="entry name" value="PASTA_pknB"/>
    <property type="match status" value="4"/>
</dbReference>
<dbReference type="PROSITE" id="PS51178">
    <property type="entry name" value="PASTA"/>
    <property type="match status" value="4"/>
</dbReference>
<keyword evidence="4" id="KW-0547">Nucleotide-binding</keyword>
<feature type="compositionally biased region" description="Basic and acidic residues" evidence="9">
    <location>
        <begin position="300"/>
        <end position="315"/>
    </location>
</feature>
<feature type="domain" description="Protein kinase" evidence="11">
    <location>
        <begin position="11"/>
        <end position="268"/>
    </location>
</feature>
<dbReference type="AlphaFoldDB" id="A0A1I0ZRW0"/>
<feature type="region of interest" description="Disordered" evidence="9">
    <location>
        <begin position="300"/>
        <end position="334"/>
    </location>
</feature>
<evidence type="ECO:0000256" key="1">
    <source>
        <dbReference type="ARBA" id="ARBA00012513"/>
    </source>
</evidence>
<dbReference type="SUPFAM" id="SSF56112">
    <property type="entry name" value="Protein kinase-like (PK-like)"/>
    <property type="match status" value="1"/>
</dbReference>
<keyword evidence="10" id="KW-1133">Transmembrane helix</keyword>
<dbReference type="InterPro" id="IPR000719">
    <property type="entry name" value="Prot_kinase_dom"/>
</dbReference>
<dbReference type="InterPro" id="IPR008271">
    <property type="entry name" value="Ser/Thr_kinase_AS"/>
</dbReference>
<name>A0A1I0ZRW0_9CLOT</name>
<evidence type="ECO:0000256" key="7">
    <source>
        <dbReference type="ARBA" id="ARBA00047899"/>
    </source>
</evidence>
<dbReference type="PANTHER" id="PTHR43289:SF34">
    <property type="entry name" value="SERINE_THREONINE-PROTEIN KINASE YBDM-RELATED"/>
    <property type="match status" value="1"/>
</dbReference>
<proteinExistence type="predicted"/>
<dbReference type="Proteomes" id="UP000198619">
    <property type="component" value="Unassembled WGS sequence"/>
</dbReference>
<dbReference type="PANTHER" id="PTHR43289">
    <property type="entry name" value="MITOGEN-ACTIVATED PROTEIN KINASE KINASE KINASE 20-RELATED"/>
    <property type="match status" value="1"/>
</dbReference>
<feature type="region of interest" description="Disordered" evidence="9">
    <location>
        <begin position="642"/>
        <end position="668"/>
    </location>
</feature>
<evidence type="ECO:0000256" key="2">
    <source>
        <dbReference type="ARBA" id="ARBA00022527"/>
    </source>
</evidence>
<dbReference type="InterPro" id="IPR005543">
    <property type="entry name" value="PASTA_dom"/>
</dbReference>
<evidence type="ECO:0000256" key="6">
    <source>
        <dbReference type="ARBA" id="ARBA00022840"/>
    </source>
</evidence>
<dbReference type="Pfam" id="PF03793">
    <property type="entry name" value="PASTA"/>
    <property type="match status" value="4"/>
</dbReference>